<dbReference type="PANTHER" id="PTHR43344:SF13">
    <property type="entry name" value="PHOSPHATASE RV3661-RELATED"/>
    <property type="match status" value="1"/>
</dbReference>
<evidence type="ECO:0000256" key="1">
    <source>
        <dbReference type="ARBA" id="ARBA00022723"/>
    </source>
</evidence>
<proteinExistence type="predicted"/>
<keyword evidence="1" id="KW-0479">Metal-binding</keyword>
<evidence type="ECO:0000256" key="3">
    <source>
        <dbReference type="ARBA" id="ARBA00022842"/>
    </source>
</evidence>
<accession>A0A2U3L2B0</accession>
<dbReference type="Proteomes" id="UP000238701">
    <property type="component" value="Unassembled WGS sequence"/>
</dbReference>
<dbReference type="PANTHER" id="PTHR43344">
    <property type="entry name" value="PHOSPHOSERINE PHOSPHATASE"/>
    <property type="match status" value="1"/>
</dbReference>
<dbReference type="InterPro" id="IPR023214">
    <property type="entry name" value="HAD_sf"/>
</dbReference>
<dbReference type="GO" id="GO:0016787">
    <property type="term" value="F:hydrolase activity"/>
    <property type="evidence" value="ECO:0007669"/>
    <property type="project" value="UniProtKB-KW"/>
</dbReference>
<dbReference type="Gene3D" id="3.40.50.1000">
    <property type="entry name" value="HAD superfamily/HAD-like"/>
    <property type="match status" value="1"/>
</dbReference>
<evidence type="ECO:0000313" key="4">
    <source>
        <dbReference type="EMBL" id="SPF46022.1"/>
    </source>
</evidence>
<evidence type="ECO:0000256" key="2">
    <source>
        <dbReference type="ARBA" id="ARBA00022801"/>
    </source>
</evidence>
<sequence>MTRLTPLQIEFIERVLSLRPLSATFDCDGTLWAGDAGEGFFSWELEQRLVPAEIARWARSRYADYRAGQVAEEVMCGEMVTMHHGLREDVVQQACDTYFAQAMGANIFPEMRELVGRLRRSGCDVWAVSSSNQWIIRSAMRWFGIPQDRILAAEVAIGNGIISDRLIRVPSGPGKPEAIRSALKSAPDCAFGNAIWDREMLAMSGHAFAVNPNPDLREIAIANGWTVYQPDANR</sequence>
<dbReference type="InterPro" id="IPR036412">
    <property type="entry name" value="HAD-like_sf"/>
</dbReference>
<evidence type="ECO:0000313" key="5">
    <source>
        <dbReference type="Proteomes" id="UP000238701"/>
    </source>
</evidence>
<dbReference type="OrthoDB" id="115039at2"/>
<reference evidence="5" key="1">
    <citation type="submission" date="2018-02" db="EMBL/GenBank/DDBJ databases">
        <authorList>
            <person name="Hausmann B."/>
        </authorList>
    </citation>
    <scope>NUCLEOTIDE SEQUENCE [LARGE SCALE GENOMIC DNA]</scope>
    <source>
        <strain evidence="5">Peat soil MAG SbA1</strain>
    </source>
</reference>
<organism evidence="4 5">
    <name type="scientific">Candidatus Sulfotelmatobacter kueseliae</name>
    <dbReference type="NCBI Taxonomy" id="2042962"/>
    <lineage>
        <taxon>Bacteria</taxon>
        <taxon>Pseudomonadati</taxon>
        <taxon>Acidobacteriota</taxon>
        <taxon>Terriglobia</taxon>
        <taxon>Terriglobales</taxon>
        <taxon>Candidatus Korobacteraceae</taxon>
        <taxon>Candidatus Sulfotelmatobacter</taxon>
    </lineage>
</organism>
<dbReference type="InterPro" id="IPR050582">
    <property type="entry name" value="HAD-like_SerB"/>
</dbReference>
<dbReference type="SUPFAM" id="SSF56784">
    <property type="entry name" value="HAD-like"/>
    <property type="match status" value="1"/>
</dbReference>
<dbReference type="Gene3D" id="1.20.1440.100">
    <property type="entry name" value="SG protein - dephosphorylation function"/>
    <property type="match status" value="1"/>
</dbReference>
<keyword evidence="3" id="KW-0460">Magnesium</keyword>
<dbReference type="Pfam" id="PF12710">
    <property type="entry name" value="HAD"/>
    <property type="match status" value="1"/>
</dbReference>
<dbReference type="AlphaFoldDB" id="A0A2U3L2B0"/>
<dbReference type="EMBL" id="OMOD01000158">
    <property type="protein sequence ID" value="SPF46022.1"/>
    <property type="molecule type" value="Genomic_DNA"/>
</dbReference>
<dbReference type="GO" id="GO:0046872">
    <property type="term" value="F:metal ion binding"/>
    <property type="evidence" value="ECO:0007669"/>
    <property type="project" value="UniProtKB-KW"/>
</dbReference>
<protein>
    <submittedName>
        <fullName evidence="4">Haloacid dehalogenase-like hydrolase</fullName>
    </submittedName>
</protein>
<keyword evidence="2 4" id="KW-0378">Hydrolase</keyword>
<name>A0A2U3L2B0_9BACT</name>
<gene>
    <name evidence="4" type="ORF">SBA1_620005</name>
</gene>